<keyword evidence="2" id="KW-0521">NADP</keyword>
<dbReference type="GO" id="GO:0016616">
    <property type="term" value="F:oxidoreductase activity, acting on the CH-OH group of donors, NAD or NADP as acceptor"/>
    <property type="evidence" value="ECO:0007669"/>
    <property type="project" value="TreeGrafter"/>
</dbReference>
<dbReference type="PRINTS" id="PR00081">
    <property type="entry name" value="GDHRDH"/>
</dbReference>
<dbReference type="OrthoDB" id="5371740at2759"/>
<dbReference type="InterPro" id="IPR002347">
    <property type="entry name" value="SDR_fam"/>
</dbReference>
<organism evidence="4 5">
    <name type="scientific">Venturia nashicola</name>
    <dbReference type="NCBI Taxonomy" id="86259"/>
    <lineage>
        <taxon>Eukaryota</taxon>
        <taxon>Fungi</taxon>
        <taxon>Dikarya</taxon>
        <taxon>Ascomycota</taxon>
        <taxon>Pezizomycotina</taxon>
        <taxon>Dothideomycetes</taxon>
        <taxon>Pleosporomycetidae</taxon>
        <taxon>Venturiales</taxon>
        <taxon>Venturiaceae</taxon>
        <taxon>Venturia</taxon>
    </lineage>
</organism>
<keyword evidence="3" id="KW-0560">Oxidoreductase</keyword>
<dbReference type="PROSITE" id="PS00061">
    <property type="entry name" value="ADH_SHORT"/>
    <property type="match status" value="1"/>
</dbReference>
<evidence type="ECO:0000256" key="3">
    <source>
        <dbReference type="ARBA" id="ARBA00023002"/>
    </source>
</evidence>
<keyword evidence="5" id="KW-1185">Reference proteome</keyword>
<accession>A0A4Z1PMP2</accession>
<comment type="similarity">
    <text evidence="1">Belongs to the short-chain dehydrogenases/reductases (SDR) family.</text>
</comment>
<comment type="caution">
    <text evidence="4">The sequence shown here is derived from an EMBL/GenBank/DDBJ whole genome shotgun (WGS) entry which is preliminary data.</text>
</comment>
<proteinExistence type="inferred from homology"/>
<sequence length="317" mass="33988">MTSPSFVPYTTPPVDFSTDLNLTSLKGKCALLTGAASGLGAATAVALAKAGCFVTVVDLNEAGGIAFVEKTEKEHDVKMNFAQADVTSYPSLLSAFKSAIASNPQKTLDIVIPFAGLMGAPVTALLAEVPSTADPTAPSMTTLDVNFKGVFYTTHLALHYFRQSPETEKNLILIASQLAYINPPGWLDYTSSKEAVRGLFHSLRYSSRQLWLGLPNLRTNLIAPGLIDTPMSHDRLPWLENEKGFAVGEPSDVVNVVLRVLSDKTIDGRAVSGGKDVAVDLCDDIEGQFGSRECRKLIESGKLGWGPSKTGFFDMVE</sequence>
<dbReference type="Gene3D" id="3.40.50.720">
    <property type="entry name" value="NAD(P)-binding Rossmann-like Domain"/>
    <property type="match status" value="1"/>
</dbReference>
<dbReference type="InterPro" id="IPR020904">
    <property type="entry name" value="Sc_DH/Rdtase_CS"/>
</dbReference>
<dbReference type="AlphaFoldDB" id="A0A4Z1PMP2"/>
<gene>
    <name evidence="4" type="ORF">E6O75_ATG03130</name>
</gene>
<evidence type="ECO:0000313" key="4">
    <source>
        <dbReference type="EMBL" id="TID23494.1"/>
    </source>
</evidence>
<dbReference type="Proteomes" id="UP000298493">
    <property type="component" value="Unassembled WGS sequence"/>
</dbReference>
<protein>
    <recommendedName>
        <fullName evidence="6">NAD(P)-binding protein</fullName>
    </recommendedName>
</protein>
<name>A0A4Z1PMP2_9PEZI</name>
<reference evidence="4 5" key="1">
    <citation type="submission" date="2019-04" db="EMBL/GenBank/DDBJ databases">
        <title>High contiguity whole genome sequence and gene annotation resource for two Venturia nashicola isolates.</title>
        <authorList>
            <person name="Prokchorchik M."/>
            <person name="Won K."/>
            <person name="Lee Y."/>
            <person name="Choi E.D."/>
            <person name="Segonzac C."/>
            <person name="Sohn K.H."/>
        </authorList>
    </citation>
    <scope>NUCLEOTIDE SEQUENCE [LARGE SCALE GENOMIC DNA]</scope>
    <source>
        <strain evidence="4 5">PRI2</strain>
    </source>
</reference>
<dbReference type="EMBL" id="SNSC02000006">
    <property type="protein sequence ID" value="TID23494.1"/>
    <property type="molecule type" value="Genomic_DNA"/>
</dbReference>
<evidence type="ECO:0000313" key="5">
    <source>
        <dbReference type="Proteomes" id="UP000298493"/>
    </source>
</evidence>
<evidence type="ECO:0008006" key="6">
    <source>
        <dbReference type="Google" id="ProtNLM"/>
    </source>
</evidence>
<dbReference type="Pfam" id="PF00106">
    <property type="entry name" value="adh_short"/>
    <property type="match status" value="1"/>
</dbReference>
<dbReference type="PANTHER" id="PTHR44229:SF4">
    <property type="entry name" value="15-HYDROXYPROSTAGLANDIN DEHYDROGENASE [NAD(+)]"/>
    <property type="match status" value="1"/>
</dbReference>
<dbReference type="PANTHER" id="PTHR44229">
    <property type="entry name" value="15-HYDROXYPROSTAGLANDIN DEHYDROGENASE [NAD(+)]"/>
    <property type="match status" value="1"/>
</dbReference>
<dbReference type="SUPFAM" id="SSF51735">
    <property type="entry name" value="NAD(P)-binding Rossmann-fold domains"/>
    <property type="match status" value="1"/>
</dbReference>
<dbReference type="GO" id="GO:0005737">
    <property type="term" value="C:cytoplasm"/>
    <property type="evidence" value="ECO:0007669"/>
    <property type="project" value="TreeGrafter"/>
</dbReference>
<evidence type="ECO:0000256" key="2">
    <source>
        <dbReference type="ARBA" id="ARBA00022857"/>
    </source>
</evidence>
<dbReference type="STRING" id="86259.A0A4Z1PMP2"/>
<evidence type="ECO:0000256" key="1">
    <source>
        <dbReference type="ARBA" id="ARBA00006484"/>
    </source>
</evidence>
<dbReference type="InterPro" id="IPR036291">
    <property type="entry name" value="NAD(P)-bd_dom_sf"/>
</dbReference>